<evidence type="ECO:0000313" key="3">
    <source>
        <dbReference type="EMBL" id="TFK22198.1"/>
    </source>
</evidence>
<dbReference type="AlphaFoldDB" id="A0A5C3L1V3"/>
<protein>
    <submittedName>
        <fullName evidence="3">Uncharacterized protein</fullName>
    </submittedName>
</protein>
<proteinExistence type="predicted"/>
<organism evidence="3 4">
    <name type="scientific">Coprinopsis marcescibilis</name>
    <name type="common">Agaric fungus</name>
    <name type="synonym">Psathyrella marcescibilis</name>
    <dbReference type="NCBI Taxonomy" id="230819"/>
    <lineage>
        <taxon>Eukaryota</taxon>
        <taxon>Fungi</taxon>
        <taxon>Dikarya</taxon>
        <taxon>Basidiomycota</taxon>
        <taxon>Agaricomycotina</taxon>
        <taxon>Agaricomycetes</taxon>
        <taxon>Agaricomycetidae</taxon>
        <taxon>Agaricales</taxon>
        <taxon>Agaricineae</taxon>
        <taxon>Psathyrellaceae</taxon>
        <taxon>Coprinopsis</taxon>
    </lineage>
</organism>
<dbReference type="Proteomes" id="UP000307440">
    <property type="component" value="Unassembled WGS sequence"/>
</dbReference>
<name>A0A5C3L1V3_COPMA</name>
<feature type="region of interest" description="Disordered" evidence="1">
    <location>
        <begin position="166"/>
        <end position="200"/>
    </location>
</feature>
<dbReference type="EMBL" id="ML210247">
    <property type="protein sequence ID" value="TFK22198.1"/>
    <property type="molecule type" value="Genomic_DNA"/>
</dbReference>
<keyword evidence="4" id="KW-1185">Reference proteome</keyword>
<keyword evidence="2" id="KW-0812">Transmembrane</keyword>
<keyword evidence="2" id="KW-1133">Transmembrane helix</keyword>
<reference evidence="3 4" key="1">
    <citation type="journal article" date="2019" name="Nat. Ecol. Evol.">
        <title>Megaphylogeny resolves global patterns of mushroom evolution.</title>
        <authorList>
            <person name="Varga T."/>
            <person name="Krizsan K."/>
            <person name="Foldi C."/>
            <person name="Dima B."/>
            <person name="Sanchez-Garcia M."/>
            <person name="Sanchez-Ramirez S."/>
            <person name="Szollosi G.J."/>
            <person name="Szarkandi J.G."/>
            <person name="Papp V."/>
            <person name="Albert L."/>
            <person name="Andreopoulos W."/>
            <person name="Angelini C."/>
            <person name="Antonin V."/>
            <person name="Barry K.W."/>
            <person name="Bougher N.L."/>
            <person name="Buchanan P."/>
            <person name="Buyck B."/>
            <person name="Bense V."/>
            <person name="Catcheside P."/>
            <person name="Chovatia M."/>
            <person name="Cooper J."/>
            <person name="Damon W."/>
            <person name="Desjardin D."/>
            <person name="Finy P."/>
            <person name="Geml J."/>
            <person name="Haridas S."/>
            <person name="Hughes K."/>
            <person name="Justo A."/>
            <person name="Karasinski D."/>
            <person name="Kautmanova I."/>
            <person name="Kiss B."/>
            <person name="Kocsube S."/>
            <person name="Kotiranta H."/>
            <person name="LaButti K.M."/>
            <person name="Lechner B.E."/>
            <person name="Liimatainen K."/>
            <person name="Lipzen A."/>
            <person name="Lukacs Z."/>
            <person name="Mihaltcheva S."/>
            <person name="Morgado L.N."/>
            <person name="Niskanen T."/>
            <person name="Noordeloos M.E."/>
            <person name="Ohm R.A."/>
            <person name="Ortiz-Santana B."/>
            <person name="Ovrebo C."/>
            <person name="Racz N."/>
            <person name="Riley R."/>
            <person name="Savchenko A."/>
            <person name="Shiryaev A."/>
            <person name="Soop K."/>
            <person name="Spirin V."/>
            <person name="Szebenyi C."/>
            <person name="Tomsovsky M."/>
            <person name="Tulloss R.E."/>
            <person name="Uehling J."/>
            <person name="Grigoriev I.V."/>
            <person name="Vagvolgyi C."/>
            <person name="Papp T."/>
            <person name="Martin F.M."/>
            <person name="Miettinen O."/>
            <person name="Hibbett D.S."/>
            <person name="Nagy L.G."/>
        </authorList>
    </citation>
    <scope>NUCLEOTIDE SEQUENCE [LARGE SCALE GENOMIC DNA]</scope>
    <source>
        <strain evidence="3 4">CBS 121175</strain>
    </source>
</reference>
<evidence type="ECO:0000256" key="2">
    <source>
        <dbReference type="SAM" id="Phobius"/>
    </source>
</evidence>
<dbReference type="OrthoDB" id="3001992at2759"/>
<evidence type="ECO:0000313" key="4">
    <source>
        <dbReference type="Proteomes" id="UP000307440"/>
    </source>
</evidence>
<sequence>MTPTLNVTQSRTRTSSNRHFQRNWPDFTISTTAPSQTVDVPLDSRPVSQALWLGVQVYAFLGLAFFSLVVLGSLVWYFYVIIYRRKIQDMPNDLEKDEDLKRASQNLPRKRVFTIEAYTSRPERQKALEMKRQREEALAEALASQDLGKDSKKRISWASSIATVQNERRHPDSVSLFPGLKRRPSSMPPPSASSDKPLKGILRKPSASFHEISAGGTIPEISEISQAHTEPPRSKTHIENRSLVGSELIGTTTAQDCASWAGAGATCGCQDIDRAGQKPFCRVHGLR</sequence>
<evidence type="ECO:0000256" key="1">
    <source>
        <dbReference type="SAM" id="MobiDB-lite"/>
    </source>
</evidence>
<gene>
    <name evidence="3" type="ORF">FA15DRAFT_681788</name>
</gene>
<accession>A0A5C3L1V3</accession>
<keyword evidence="2" id="KW-0472">Membrane</keyword>
<feature type="transmembrane region" description="Helical" evidence="2">
    <location>
        <begin position="57"/>
        <end position="80"/>
    </location>
</feature>